<dbReference type="InterPro" id="IPR015943">
    <property type="entry name" value="WD40/YVTN_repeat-like_dom_sf"/>
</dbReference>
<feature type="repeat" description="WD" evidence="3">
    <location>
        <begin position="746"/>
        <end position="787"/>
    </location>
</feature>
<evidence type="ECO:0000259" key="4">
    <source>
        <dbReference type="Pfam" id="PF24883"/>
    </source>
</evidence>
<feature type="repeat" description="WD" evidence="3">
    <location>
        <begin position="1050"/>
        <end position="1091"/>
    </location>
</feature>
<dbReference type="InterPro" id="IPR019775">
    <property type="entry name" value="WD40_repeat_CS"/>
</dbReference>
<dbReference type="Proteomes" id="UP000044841">
    <property type="component" value="Unassembled WGS sequence"/>
</dbReference>
<feature type="repeat" description="WD" evidence="3">
    <location>
        <begin position="1005"/>
        <end position="1046"/>
    </location>
</feature>
<evidence type="ECO:0000313" key="5">
    <source>
        <dbReference type="EMBL" id="CUA75686.1"/>
    </source>
</evidence>
<keyword evidence="2" id="KW-0677">Repeat</keyword>
<evidence type="ECO:0000256" key="3">
    <source>
        <dbReference type="PROSITE-ProRule" id="PRU00221"/>
    </source>
</evidence>
<dbReference type="InterPro" id="IPR020472">
    <property type="entry name" value="WD40_PAC1"/>
</dbReference>
<dbReference type="Gene3D" id="3.40.50.300">
    <property type="entry name" value="P-loop containing nucleotide triphosphate hydrolases"/>
    <property type="match status" value="1"/>
</dbReference>
<dbReference type="Pfam" id="PF24883">
    <property type="entry name" value="NPHP3_N"/>
    <property type="match status" value="1"/>
</dbReference>
<accession>A0A0K6GB34</accession>
<dbReference type="SUPFAM" id="SSF50998">
    <property type="entry name" value="Quinoprotein alcohol dehydrogenase-like"/>
    <property type="match status" value="1"/>
</dbReference>
<dbReference type="PRINTS" id="PR00320">
    <property type="entry name" value="GPROTEINBRPT"/>
</dbReference>
<dbReference type="Gene3D" id="2.130.10.10">
    <property type="entry name" value="YVTN repeat-like/Quinoprotein amine dehydrogenase"/>
    <property type="match status" value="6"/>
</dbReference>
<dbReference type="SUPFAM" id="SSF50978">
    <property type="entry name" value="WD40 repeat-like"/>
    <property type="match status" value="1"/>
</dbReference>
<feature type="repeat" description="WD" evidence="3">
    <location>
        <begin position="789"/>
        <end position="821"/>
    </location>
</feature>
<feature type="repeat" description="WD" evidence="3">
    <location>
        <begin position="1178"/>
        <end position="1219"/>
    </location>
</feature>
<feature type="domain" description="Nephrocystin 3-like N-terminal" evidence="4">
    <location>
        <begin position="172"/>
        <end position="329"/>
    </location>
</feature>
<dbReference type="InterPro" id="IPR011047">
    <property type="entry name" value="Quinoprotein_ADH-like_sf"/>
</dbReference>
<keyword evidence="1 3" id="KW-0853">WD repeat</keyword>
<evidence type="ECO:0000256" key="2">
    <source>
        <dbReference type="ARBA" id="ARBA00022737"/>
    </source>
</evidence>
<feature type="repeat" description="WD" evidence="3">
    <location>
        <begin position="1093"/>
        <end position="1126"/>
    </location>
</feature>
<dbReference type="InterPro" id="IPR027417">
    <property type="entry name" value="P-loop_NTPase"/>
</dbReference>
<proteinExistence type="predicted"/>
<dbReference type="PROSITE" id="PS00678">
    <property type="entry name" value="WD_REPEATS_1"/>
    <property type="match status" value="4"/>
</dbReference>
<dbReference type="InterPro" id="IPR036322">
    <property type="entry name" value="WD40_repeat_dom_sf"/>
</dbReference>
<dbReference type="InterPro" id="IPR056884">
    <property type="entry name" value="NPHP3-like_N"/>
</dbReference>
<evidence type="ECO:0000313" key="6">
    <source>
        <dbReference type="Proteomes" id="UP000044841"/>
    </source>
</evidence>
<reference evidence="5 6" key="1">
    <citation type="submission" date="2015-07" db="EMBL/GenBank/DDBJ databases">
        <authorList>
            <person name="Noorani M."/>
        </authorList>
    </citation>
    <scope>NUCLEOTIDE SEQUENCE [LARGE SCALE GENOMIC DNA]</scope>
    <source>
        <strain evidence="5">BBA 69670</strain>
    </source>
</reference>
<dbReference type="Pfam" id="PF00400">
    <property type="entry name" value="WD40"/>
    <property type="match status" value="11"/>
</dbReference>
<sequence length="1420" mass="157021">MIDSLRILETSVERFPPLKAAVGGFIGCLDIVQKAASNRADYGELADEFQSMTNMLAQYAGNLESEPNIGSIANIAQSIRRQVTKIKEREGTIGHLLDTTQDQEDVIRCYRGVGRLFLQLQYDLSMRTRNDVQKQLELSLLDRMLPVGDARYNSGYSDRRRCTAKTREAIQQALQDWSTNPNGEKIYWMNGMAGTGKTTIAYSFCEWLEDTNRLGASFFCSRISSTCRSLSQIVPTIAYQLARFSPAYRSKLCATLNNSPDAGKLNVVQQFEKLINQPMLNAKDAIPDSVVIVIDALDECDDYYSVRLLLNVLLKFAEHLPLKFFVASRPDPVIRDQMISQGGSSRFIVYLHDIEQSIVEEDIKKYFTEALGPMEPAPSLAQIELLAKRSRSLFIYAAMVVRYIHPDDASVDHSARLELMLEAIGSAKTMSSNKYEELDLLYTTVLNAMFETLREEGDEECMHDVLRTVICAREPVTTVTIASLARLTEDQVRSALHSLRSVVHVSENSNLISILHASFLEYMLDSSRSKKFYCDESESNETMAHRCFDIMNWQLRFNICQLDSSYLTDDQVDDLEARVTRAISPALSYACRYWASHLQVAPPSDGTHYMIFNFLSKLLLFWMEVLSLSRCIGIGAPMMQQAQTWLRQMVNNRDEIQKQVSDARSFVTWFAANPCSRSTPHIYISALPLSAKSSWYDEAMLASWTAGSRIYSVTISPEGDRIANGCDDGGVHVYDIHTGTLTAGPFQGHTSAVSSVAFSPDGREIASGSHDNTVIVWDALTGRIVAGPLDKHVGAVKSVAFSPDGQRVASGSDDRAVIVWDYYTSGTILGPLEGHSGQIISVAFSPDGQLIASGSIDESIMLWDASAGTAVTKLIGHKGPVLSVAFSPDNTCLASGSGDKTARVWDARTGTLIGQPLERHISAILSVAFSPDGNRLATTGSSDDNSIIIWDIPTGSVLAGPFRGHTDSVNSAIFSPDATRVISCSSDGSIRIWDTKMRGVAAPQRQNREISIGPIAFSPDYSRFISNSSLGALRVWDLHTGSIISPPFELQTDFQTIRAVAFSPDGTHVAASTNDFIIRMWDAVTGKEFLQPFKGHTDKIGCVLFSPDGTLLCSGSDDATIRLWDIYTGVANCLPCDEHTSSVHSIAYSPNGTCIVSGSADAIVRVWDLSRSTIIHILRGHTGPVESVAFSPNGRILVSGGLDGTIQKWDIDDNASYTYGIFFEQHRESSQSETDSNADSFTISPRRSGIKVSNTVNHLSFSAGSTRMAAGFDDGIRIFDVETRDIIRFLPTPGNEVVRRVGFSSVEDSIVSASATRNYGLQIFMKQPPHKSPKSPNIIHVWRAGEDNWSQQNDGRIIDKDGRFILWLPFDLGEKLELVHPRPAHLDIRALLFDNFFEFGYQRRQLCIGTRWSECYVHSD</sequence>
<dbReference type="InterPro" id="IPR053299">
    <property type="entry name" value="ASTRA_WD_repeat"/>
</dbReference>
<name>A0A0K6GB34_9AGAM</name>
<dbReference type="CDD" id="cd00200">
    <property type="entry name" value="WD40"/>
    <property type="match status" value="2"/>
</dbReference>
<dbReference type="SMART" id="SM00320">
    <property type="entry name" value="WD40"/>
    <property type="match status" value="13"/>
</dbReference>
<dbReference type="PANTHER" id="PTHR44156">
    <property type="entry name" value="SUPERNUMERARY LIMBS, ISOFORM B-RELATED"/>
    <property type="match status" value="1"/>
</dbReference>
<gene>
    <name evidence="5" type="ORF">RSOLAG22IIIB_11913</name>
</gene>
<evidence type="ECO:0000256" key="1">
    <source>
        <dbReference type="ARBA" id="ARBA00022574"/>
    </source>
</evidence>
<dbReference type="PROSITE" id="PS50294">
    <property type="entry name" value="WD_REPEATS_REGION"/>
    <property type="match status" value="10"/>
</dbReference>
<keyword evidence="6" id="KW-1185">Reference proteome</keyword>
<feature type="repeat" description="WD" evidence="3">
    <location>
        <begin position="1136"/>
        <end position="1177"/>
    </location>
</feature>
<dbReference type="PROSITE" id="PS50082">
    <property type="entry name" value="WD_REPEATS_2"/>
    <property type="match status" value="11"/>
</dbReference>
<feature type="repeat" description="WD" evidence="3">
    <location>
        <begin position="832"/>
        <end position="873"/>
    </location>
</feature>
<dbReference type="InterPro" id="IPR001680">
    <property type="entry name" value="WD40_rpt"/>
</dbReference>
<feature type="repeat" description="WD" evidence="3">
    <location>
        <begin position="874"/>
        <end position="915"/>
    </location>
</feature>
<dbReference type="EMBL" id="CYGV01001590">
    <property type="protein sequence ID" value="CUA75686.1"/>
    <property type="molecule type" value="Genomic_DNA"/>
</dbReference>
<dbReference type="SUPFAM" id="SSF52540">
    <property type="entry name" value="P-loop containing nucleoside triphosphate hydrolases"/>
    <property type="match status" value="1"/>
</dbReference>
<feature type="repeat" description="WD" evidence="3">
    <location>
        <begin position="962"/>
        <end position="994"/>
    </location>
</feature>
<protein>
    <submittedName>
        <fullName evidence="5">Vegetative incompatibility protein HET-E-1 [Podospora anserina]</fullName>
    </submittedName>
</protein>
<organism evidence="5 6">
    <name type="scientific">Rhizoctonia solani</name>
    <dbReference type="NCBI Taxonomy" id="456999"/>
    <lineage>
        <taxon>Eukaryota</taxon>
        <taxon>Fungi</taxon>
        <taxon>Dikarya</taxon>
        <taxon>Basidiomycota</taxon>
        <taxon>Agaricomycotina</taxon>
        <taxon>Agaricomycetes</taxon>
        <taxon>Cantharellales</taxon>
        <taxon>Ceratobasidiaceae</taxon>
        <taxon>Rhizoctonia</taxon>
    </lineage>
</organism>
<feature type="repeat" description="WD" evidence="3">
    <location>
        <begin position="917"/>
        <end position="960"/>
    </location>
</feature>